<feature type="domain" description="Jacalin-type lectin" evidence="2">
    <location>
        <begin position="370"/>
        <end position="479"/>
    </location>
</feature>
<dbReference type="EMBL" id="CAJMWQ010001569">
    <property type="protein sequence ID" value="CAE6455680.1"/>
    <property type="molecule type" value="Genomic_DNA"/>
</dbReference>
<evidence type="ECO:0000313" key="4">
    <source>
        <dbReference type="Proteomes" id="UP000663826"/>
    </source>
</evidence>
<comment type="caution">
    <text evidence="3">The sequence shown here is derived from an EMBL/GenBank/DDBJ whole genome shotgun (WGS) entry which is preliminary data.</text>
</comment>
<name>A0A8H3BGN2_9AGAM</name>
<accession>A0A8H3BGN2</accession>
<gene>
    <name evidence="3" type="ORF">RDB_LOCUS82779</name>
</gene>
<protein>
    <recommendedName>
        <fullName evidence="2">Jacalin-type lectin domain-containing protein</fullName>
    </recommendedName>
</protein>
<sequence>MAGVGDAELGAYVEMHKCCLEEREGEMLAKADELLTSAKSEPHTHTHTTSPAEDSRKIAEDALGLLYNFEEISAELGLTNDAELKKEWDDNYQEFRKGLEEAVKLAEMGKKYLLDFNEKVVKRFSEGNVDWQNDKDLITKFIQEHGGEKLIEQSRMVSDKFLDLKKATQWFENMYAEKTSEKGKTYNAKVKQVDEDRRNIQSQIETLRNCGDPWAVQLDLVAFLGGLRTRTFSVANNRVAQLEREEQDLLVQRNAIDQRANELVKDASALTQTRHAMSVLVDNVGDITGRLGTLSQSWAETQRQFQYMGNMLEIVAESGDRESFMMRMGLIGKSTSFLTANMDAWTNGIAPGGVLAKPKKKPSAYDISNSYGGSDGVPFNDARAELDAGISIASIKVVRAAGVDGLHVTYRIKDGSTETIQHGTDRSNNFETVSLKESEYINMVSGRHIPTGIHQLAVQITDSETGTKRTVGPYGTGAGLAADNDASSLGLRGLKFVQFKS</sequence>
<evidence type="ECO:0000313" key="3">
    <source>
        <dbReference type="EMBL" id="CAE6455680.1"/>
    </source>
</evidence>
<dbReference type="Pfam" id="PF01419">
    <property type="entry name" value="Jacalin"/>
    <property type="match status" value="1"/>
</dbReference>
<evidence type="ECO:0000256" key="1">
    <source>
        <dbReference type="SAM" id="Coils"/>
    </source>
</evidence>
<dbReference type="Proteomes" id="UP000663826">
    <property type="component" value="Unassembled WGS sequence"/>
</dbReference>
<keyword evidence="1" id="KW-0175">Coiled coil</keyword>
<feature type="coiled-coil region" evidence="1">
    <location>
        <begin position="232"/>
        <end position="259"/>
    </location>
</feature>
<reference evidence="3" key="1">
    <citation type="submission" date="2021-01" db="EMBL/GenBank/DDBJ databases">
        <authorList>
            <person name="Kaushik A."/>
        </authorList>
    </citation>
    <scope>NUCLEOTIDE SEQUENCE</scope>
    <source>
        <strain evidence="3">AG1-1B</strain>
    </source>
</reference>
<organism evidence="3 4">
    <name type="scientific">Rhizoctonia solani</name>
    <dbReference type="NCBI Taxonomy" id="456999"/>
    <lineage>
        <taxon>Eukaryota</taxon>
        <taxon>Fungi</taxon>
        <taxon>Dikarya</taxon>
        <taxon>Basidiomycota</taxon>
        <taxon>Agaricomycotina</taxon>
        <taxon>Agaricomycetes</taxon>
        <taxon>Cantharellales</taxon>
        <taxon>Ceratobasidiaceae</taxon>
        <taxon>Rhizoctonia</taxon>
    </lineage>
</organism>
<dbReference type="SUPFAM" id="SSF51101">
    <property type="entry name" value="Mannose-binding lectins"/>
    <property type="match status" value="1"/>
</dbReference>
<dbReference type="InterPro" id="IPR036404">
    <property type="entry name" value="Jacalin-like_lectin_dom_sf"/>
</dbReference>
<dbReference type="AlphaFoldDB" id="A0A8H3BGN2"/>
<dbReference type="InterPro" id="IPR001229">
    <property type="entry name" value="Jacalin-like_lectin_dom"/>
</dbReference>
<proteinExistence type="predicted"/>
<dbReference type="Gene3D" id="2.100.10.30">
    <property type="entry name" value="Jacalin-like lectin domain"/>
    <property type="match status" value="1"/>
</dbReference>
<evidence type="ECO:0000259" key="2">
    <source>
        <dbReference type="Pfam" id="PF01419"/>
    </source>
</evidence>